<evidence type="ECO:0000313" key="1">
    <source>
        <dbReference type="EMBL" id="MBB4924663.1"/>
    </source>
</evidence>
<dbReference type="AlphaFoldDB" id="A0A7W7R3A3"/>
<comment type="caution">
    <text evidence="1">The sequence shown here is derived from an EMBL/GenBank/DDBJ whole genome shotgun (WGS) entry which is preliminary data.</text>
</comment>
<evidence type="ECO:0000313" key="2">
    <source>
        <dbReference type="Proteomes" id="UP000540506"/>
    </source>
</evidence>
<gene>
    <name evidence="1" type="ORF">FHR34_003656</name>
</gene>
<sequence length="58" mass="6483">MVFRRSTFRLSPPQAQRLSAGLLEVLAQAREAEERLDPAAEAVEVKLFALLYGLRPEA</sequence>
<accession>A0A7W7R3A3</accession>
<keyword evidence="2" id="KW-1185">Reference proteome</keyword>
<dbReference type="EMBL" id="JACHJV010000001">
    <property type="protein sequence ID" value="MBB4924663.1"/>
    <property type="molecule type" value="Genomic_DNA"/>
</dbReference>
<proteinExistence type="predicted"/>
<dbReference type="Proteomes" id="UP000540506">
    <property type="component" value="Unassembled WGS sequence"/>
</dbReference>
<organism evidence="1 2">
    <name type="scientific">Kitasatospora kifunensis</name>
    <name type="common">Streptomyces kifunensis</name>
    <dbReference type="NCBI Taxonomy" id="58351"/>
    <lineage>
        <taxon>Bacteria</taxon>
        <taxon>Bacillati</taxon>
        <taxon>Actinomycetota</taxon>
        <taxon>Actinomycetes</taxon>
        <taxon>Kitasatosporales</taxon>
        <taxon>Streptomycetaceae</taxon>
        <taxon>Kitasatospora</taxon>
    </lineage>
</organism>
<reference evidence="1 2" key="1">
    <citation type="submission" date="2020-08" db="EMBL/GenBank/DDBJ databases">
        <title>Sequencing the genomes of 1000 actinobacteria strains.</title>
        <authorList>
            <person name="Klenk H.-P."/>
        </authorList>
    </citation>
    <scope>NUCLEOTIDE SEQUENCE [LARGE SCALE GENOMIC DNA]</scope>
    <source>
        <strain evidence="1 2">DSM 41654</strain>
    </source>
</reference>
<dbReference type="RefSeq" id="WP_184936580.1">
    <property type="nucleotide sequence ID" value="NZ_JACHJV010000001.1"/>
</dbReference>
<name>A0A7W7R3A3_KITKI</name>
<protein>
    <submittedName>
        <fullName evidence="1">Uncharacterized protein</fullName>
    </submittedName>
</protein>